<keyword evidence="2" id="KW-1185">Reference proteome</keyword>
<comment type="caution">
    <text evidence="1">The sequence shown here is derived from an EMBL/GenBank/DDBJ whole genome shotgun (WGS) entry which is preliminary data.</text>
</comment>
<accession>A0ABR1ARB3</accession>
<organism evidence="1 2">
    <name type="scientific">Polyplax serrata</name>
    <name type="common">Common mouse louse</name>
    <dbReference type="NCBI Taxonomy" id="468196"/>
    <lineage>
        <taxon>Eukaryota</taxon>
        <taxon>Metazoa</taxon>
        <taxon>Ecdysozoa</taxon>
        <taxon>Arthropoda</taxon>
        <taxon>Hexapoda</taxon>
        <taxon>Insecta</taxon>
        <taxon>Pterygota</taxon>
        <taxon>Neoptera</taxon>
        <taxon>Paraneoptera</taxon>
        <taxon>Psocodea</taxon>
        <taxon>Troctomorpha</taxon>
        <taxon>Phthiraptera</taxon>
        <taxon>Anoplura</taxon>
        <taxon>Polyplacidae</taxon>
        <taxon>Polyplax</taxon>
    </lineage>
</organism>
<name>A0ABR1ARB3_POLSC</name>
<protein>
    <submittedName>
        <fullName evidence="1">Uncharacterized protein</fullName>
    </submittedName>
</protein>
<gene>
    <name evidence="1" type="ORF">RUM44_008952</name>
</gene>
<evidence type="ECO:0000313" key="1">
    <source>
        <dbReference type="EMBL" id="KAK6626479.1"/>
    </source>
</evidence>
<proteinExistence type="predicted"/>
<reference evidence="1 2" key="1">
    <citation type="submission" date="2023-09" db="EMBL/GenBank/DDBJ databases">
        <title>Genomes of two closely related lineages of the louse Polyplax serrata with different host specificities.</title>
        <authorList>
            <person name="Martinu J."/>
            <person name="Tarabai H."/>
            <person name="Stefka J."/>
            <person name="Hypsa V."/>
        </authorList>
    </citation>
    <scope>NUCLEOTIDE SEQUENCE [LARGE SCALE GENOMIC DNA]</scope>
    <source>
        <strain evidence="1">98ZLc_SE</strain>
    </source>
</reference>
<dbReference type="EMBL" id="JAWJWF010000045">
    <property type="protein sequence ID" value="KAK6626479.1"/>
    <property type="molecule type" value="Genomic_DNA"/>
</dbReference>
<dbReference type="Proteomes" id="UP001359485">
    <property type="component" value="Unassembled WGS sequence"/>
</dbReference>
<sequence>MTERGPTCFMYLLQCRMMAVREKVENKWVPFLDLSFELRLVAPWREKKERYPTTYHRSLDEASFGFRDCEEKGKDKEEDKEFEESAEGFFQPSEAKRGALMGCDIS</sequence>
<evidence type="ECO:0000313" key="2">
    <source>
        <dbReference type="Proteomes" id="UP001359485"/>
    </source>
</evidence>